<feature type="transmembrane region" description="Helical" evidence="1">
    <location>
        <begin position="116"/>
        <end position="135"/>
    </location>
</feature>
<sequence>MSKRTATFVFWGCMDLLYVAHHVWANLAKGRIPIYDDVLAFQQVQLSDPGPLALPLFSLGLLTMVSIIVSAWLFLSGSRFARALAYVQVPFRLIFVMPSLPFIPWIVPLAATSNPVFGISLLILCEAAKVGTLLWSKGVQQRQTAPP</sequence>
<evidence type="ECO:0000256" key="1">
    <source>
        <dbReference type="SAM" id="Phobius"/>
    </source>
</evidence>
<keyword evidence="1" id="KW-0812">Transmembrane</keyword>
<accession>A0ABT5QBU8</accession>
<proteinExistence type="predicted"/>
<reference evidence="2 3" key="1">
    <citation type="submission" date="2022-05" db="EMBL/GenBank/DDBJ databases">
        <title>Novel Pseudomonas spp. Isolated from a Rainbow Trout Aquaculture Facility.</title>
        <authorList>
            <person name="Testerman T."/>
            <person name="Graf J."/>
        </authorList>
    </citation>
    <scope>NUCLEOTIDE SEQUENCE [LARGE SCALE GENOMIC DNA]</scope>
    <source>
        <strain evidence="2 3">ID357</strain>
    </source>
</reference>
<dbReference type="RefSeq" id="WP_213665588.1">
    <property type="nucleotide sequence ID" value="NZ_JAMDGR010000023.1"/>
</dbReference>
<evidence type="ECO:0000313" key="3">
    <source>
        <dbReference type="Proteomes" id="UP001217610"/>
    </source>
</evidence>
<organism evidence="2 3">
    <name type="scientific">Pseudomonas idahonensis</name>
    <dbReference type="NCBI Taxonomy" id="2942628"/>
    <lineage>
        <taxon>Bacteria</taxon>
        <taxon>Pseudomonadati</taxon>
        <taxon>Pseudomonadota</taxon>
        <taxon>Gammaproteobacteria</taxon>
        <taxon>Pseudomonadales</taxon>
        <taxon>Pseudomonadaceae</taxon>
        <taxon>Pseudomonas</taxon>
    </lineage>
</organism>
<evidence type="ECO:0000313" key="2">
    <source>
        <dbReference type="EMBL" id="MDD1151681.1"/>
    </source>
</evidence>
<keyword evidence="1" id="KW-1133">Transmembrane helix</keyword>
<dbReference type="Proteomes" id="UP001217610">
    <property type="component" value="Unassembled WGS sequence"/>
</dbReference>
<gene>
    <name evidence="2" type="ORF">M5G25_25735</name>
</gene>
<protein>
    <submittedName>
        <fullName evidence="2">Uncharacterized protein</fullName>
    </submittedName>
</protein>
<keyword evidence="1" id="KW-0472">Membrane</keyword>
<feature type="transmembrane region" description="Helical" evidence="1">
    <location>
        <begin position="56"/>
        <end position="77"/>
    </location>
</feature>
<feature type="transmembrane region" description="Helical" evidence="1">
    <location>
        <begin position="89"/>
        <end position="110"/>
    </location>
</feature>
<keyword evidence="3" id="KW-1185">Reference proteome</keyword>
<comment type="caution">
    <text evidence="2">The sequence shown here is derived from an EMBL/GenBank/DDBJ whole genome shotgun (WGS) entry which is preliminary data.</text>
</comment>
<dbReference type="EMBL" id="JAMDGR010000023">
    <property type="protein sequence ID" value="MDD1151681.1"/>
    <property type="molecule type" value="Genomic_DNA"/>
</dbReference>
<name>A0ABT5QBU8_9PSED</name>